<evidence type="ECO:0000313" key="2">
    <source>
        <dbReference type="EMBL" id="PIX15952.1"/>
    </source>
</evidence>
<dbReference type="Proteomes" id="UP000229297">
    <property type="component" value="Unassembled WGS sequence"/>
</dbReference>
<protein>
    <submittedName>
        <fullName evidence="2">Uncharacterized protein</fullName>
    </submittedName>
</protein>
<dbReference type="AlphaFoldDB" id="A0A2M7J984"/>
<gene>
    <name evidence="2" type="ORF">COZ71_08940</name>
</gene>
<name>A0A2M7J984_9BACT</name>
<feature type="compositionally biased region" description="Basic and acidic residues" evidence="1">
    <location>
        <begin position="94"/>
        <end position="103"/>
    </location>
</feature>
<organism evidence="2 3">
    <name type="scientific">Candidatus Desantisbacteria bacterium CG_4_8_14_3_um_filter_40_12</name>
    <dbReference type="NCBI Taxonomy" id="1974545"/>
    <lineage>
        <taxon>Bacteria</taxon>
        <taxon>Candidatus Desantisiibacteriota</taxon>
    </lineage>
</organism>
<proteinExistence type="predicted"/>
<feature type="region of interest" description="Disordered" evidence="1">
    <location>
        <begin position="84"/>
        <end position="103"/>
    </location>
</feature>
<sequence length="103" mass="11503">MSTLLDLFVKLDTLKTLVSTLEKKAEKGISLTVSISDDSNEYGQNVSAYVSQTKEQREAQVKRFYTGNGKVFWTDGKITKAEKKQDLPVTPAKDIGDRSDLPF</sequence>
<comment type="caution">
    <text evidence="2">The sequence shown here is derived from an EMBL/GenBank/DDBJ whole genome shotgun (WGS) entry which is preliminary data.</text>
</comment>
<reference evidence="3" key="1">
    <citation type="submission" date="2017-09" db="EMBL/GenBank/DDBJ databases">
        <title>Depth-based differentiation of microbial function through sediment-hosted aquifers and enrichment of novel symbionts in the deep terrestrial subsurface.</title>
        <authorList>
            <person name="Probst A.J."/>
            <person name="Ladd B."/>
            <person name="Jarett J.K."/>
            <person name="Geller-Mcgrath D.E."/>
            <person name="Sieber C.M.K."/>
            <person name="Emerson J.B."/>
            <person name="Anantharaman K."/>
            <person name="Thomas B.C."/>
            <person name="Malmstrom R."/>
            <person name="Stieglmeier M."/>
            <person name="Klingl A."/>
            <person name="Woyke T."/>
            <person name="Ryan C.M."/>
            <person name="Banfield J.F."/>
        </authorList>
    </citation>
    <scope>NUCLEOTIDE SEQUENCE [LARGE SCALE GENOMIC DNA]</scope>
</reference>
<accession>A0A2M7J984</accession>
<dbReference type="EMBL" id="PFIC01000250">
    <property type="protein sequence ID" value="PIX15952.1"/>
    <property type="molecule type" value="Genomic_DNA"/>
</dbReference>
<evidence type="ECO:0000313" key="3">
    <source>
        <dbReference type="Proteomes" id="UP000229297"/>
    </source>
</evidence>
<evidence type="ECO:0000256" key="1">
    <source>
        <dbReference type="SAM" id="MobiDB-lite"/>
    </source>
</evidence>